<organism evidence="3 4">
    <name type="scientific">Polyangium jinanense</name>
    <dbReference type="NCBI Taxonomy" id="2829994"/>
    <lineage>
        <taxon>Bacteria</taxon>
        <taxon>Pseudomonadati</taxon>
        <taxon>Myxococcota</taxon>
        <taxon>Polyangia</taxon>
        <taxon>Polyangiales</taxon>
        <taxon>Polyangiaceae</taxon>
        <taxon>Polyangium</taxon>
    </lineage>
</organism>
<evidence type="ECO:0000256" key="2">
    <source>
        <dbReference type="SAM" id="MobiDB-lite"/>
    </source>
</evidence>
<evidence type="ECO:0000313" key="4">
    <source>
        <dbReference type="Proteomes" id="UP001151081"/>
    </source>
</evidence>
<feature type="coiled-coil region" evidence="1">
    <location>
        <begin position="165"/>
        <end position="192"/>
    </location>
</feature>
<name>A0A9X3X460_9BACT</name>
<comment type="caution">
    <text evidence="3">The sequence shown here is derived from an EMBL/GenBank/DDBJ whole genome shotgun (WGS) entry which is preliminary data.</text>
</comment>
<dbReference type="Proteomes" id="UP001151081">
    <property type="component" value="Unassembled WGS sequence"/>
</dbReference>
<gene>
    <name evidence="3" type="ORF">KEG57_15610</name>
</gene>
<dbReference type="AlphaFoldDB" id="A0A9X3X460"/>
<dbReference type="RefSeq" id="WP_272418843.1">
    <property type="nucleotide sequence ID" value="NZ_JAGTJJ010000006.1"/>
</dbReference>
<dbReference type="EMBL" id="JAGTJJ010000006">
    <property type="protein sequence ID" value="MDC3981943.1"/>
    <property type="molecule type" value="Genomic_DNA"/>
</dbReference>
<sequence>MAKKSKVIDNRVQSSAHVIGAAKTHAEQVAERLAARAVSVQGANTKATKEVFLVLLAYLTDTLAASAASLDEAEHRVLAERADDVGLREQRDAAASDLVRSAVRIKSMVSDALGPEGLGSYGLEGDTPRAPRELVSHVQSVSKLMKKKPFLVTVEGVTFDSAAIAQTLDKKAETLDKALVTMQREEQELADEIGRREQQVLAWIEDHQGIADTLVGLFRLAGRKDLSERVRPTSRALTGEEVTPPVGTTSEDPGGPVLG</sequence>
<accession>A0A9X3X460</accession>
<protein>
    <submittedName>
        <fullName evidence="3">Uncharacterized protein</fullName>
    </submittedName>
</protein>
<proteinExistence type="predicted"/>
<evidence type="ECO:0000313" key="3">
    <source>
        <dbReference type="EMBL" id="MDC3981943.1"/>
    </source>
</evidence>
<evidence type="ECO:0000256" key="1">
    <source>
        <dbReference type="SAM" id="Coils"/>
    </source>
</evidence>
<feature type="region of interest" description="Disordered" evidence="2">
    <location>
        <begin position="229"/>
        <end position="259"/>
    </location>
</feature>
<keyword evidence="1" id="KW-0175">Coiled coil</keyword>
<keyword evidence="4" id="KW-1185">Reference proteome</keyword>
<reference evidence="3 4" key="1">
    <citation type="submission" date="2021-04" db="EMBL/GenBank/DDBJ databases">
        <title>Genome analysis of Polyangium sp.</title>
        <authorList>
            <person name="Li Y."/>
            <person name="Wang J."/>
        </authorList>
    </citation>
    <scope>NUCLEOTIDE SEQUENCE [LARGE SCALE GENOMIC DNA]</scope>
    <source>
        <strain evidence="3 4">SDU14</strain>
    </source>
</reference>